<dbReference type="Proteomes" id="UP000805614">
    <property type="component" value="Unassembled WGS sequence"/>
</dbReference>
<accession>A0ABR7M152</accession>
<keyword evidence="4 5" id="KW-0472">Membrane</keyword>
<proteinExistence type="predicted"/>
<dbReference type="InterPro" id="IPR003825">
    <property type="entry name" value="Colicin-V_CvpA"/>
</dbReference>
<dbReference type="NCBIfam" id="NF033740">
    <property type="entry name" value="MarP_fam_protase"/>
    <property type="match status" value="1"/>
</dbReference>
<feature type="transmembrane region" description="Helical" evidence="5">
    <location>
        <begin position="29"/>
        <end position="49"/>
    </location>
</feature>
<dbReference type="InterPro" id="IPR009003">
    <property type="entry name" value="Peptidase_S1_PA"/>
</dbReference>
<dbReference type="Pfam" id="PF02674">
    <property type="entry name" value="Colicin_V"/>
    <property type="match status" value="1"/>
</dbReference>
<gene>
    <name evidence="6" type="ORF">HKK74_36000</name>
</gene>
<evidence type="ECO:0000256" key="5">
    <source>
        <dbReference type="SAM" id="Phobius"/>
    </source>
</evidence>
<dbReference type="Gene3D" id="2.40.10.10">
    <property type="entry name" value="Trypsin-like serine proteases"/>
    <property type="match status" value="2"/>
</dbReference>
<organism evidence="6 7">
    <name type="scientific">Actinomadura alba</name>
    <dbReference type="NCBI Taxonomy" id="406431"/>
    <lineage>
        <taxon>Bacteria</taxon>
        <taxon>Bacillati</taxon>
        <taxon>Actinomycetota</taxon>
        <taxon>Actinomycetes</taxon>
        <taxon>Streptosporangiales</taxon>
        <taxon>Thermomonosporaceae</taxon>
        <taxon>Actinomadura</taxon>
    </lineage>
</organism>
<dbReference type="InterPro" id="IPR043504">
    <property type="entry name" value="Peptidase_S1_PA_chymotrypsin"/>
</dbReference>
<evidence type="ECO:0000256" key="3">
    <source>
        <dbReference type="ARBA" id="ARBA00022989"/>
    </source>
</evidence>
<reference evidence="6 7" key="1">
    <citation type="submission" date="2020-06" db="EMBL/GenBank/DDBJ databases">
        <title>Actinomadura xiongansis sp. nov., isolated from soil of Baiyangdian.</title>
        <authorList>
            <person name="Zhang X."/>
        </authorList>
    </citation>
    <scope>NUCLEOTIDE SEQUENCE [LARGE SCALE GENOMIC DNA]</scope>
    <source>
        <strain evidence="6 7">HBUM206468</strain>
    </source>
</reference>
<dbReference type="PANTHER" id="PTHR43019:SF23">
    <property type="entry name" value="PROTEASE DO-LIKE 5, CHLOROPLASTIC"/>
    <property type="match status" value="1"/>
</dbReference>
<comment type="caution">
    <text evidence="6">The sequence shown here is derived from an EMBL/GenBank/DDBJ whole genome shotgun (WGS) entry which is preliminary data.</text>
</comment>
<dbReference type="GO" id="GO:0008233">
    <property type="term" value="F:peptidase activity"/>
    <property type="evidence" value="ECO:0007669"/>
    <property type="project" value="UniProtKB-KW"/>
</dbReference>
<evidence type="ECO:0000256" key="4">
    <source>
        <dbReference type="ARBA" id="ARBA00023136"/>
    </source>
</evidence>
<evidence type="ECO:0000256" key="1">
    <source>
        <dbReference type="ARBA" id="ARBA00004141"/>
    </source>
</evidence>
<evidence type="ECO:0000256" key="2">
    <source>
        <dbReference type="ARBA" id="ARBA00022692"/>
    </source>
</evidence>
<protein>
    <submittedName>
        <fullName evidence="6">MarP family serine protease</fullName>
    </submittedName>
</protein>
<keyword evidence="7" id="KW-1185">Reference proteome</keyword>
<comment type="subcellular location">
    <subcellularLocation>
        <location evidence="1">Membrane</location>
        <topology evidence="1">Multi-pass membrane protein</topology>
    </subcellularLocation>
</comment>
<sequence>MSCPAVTGGRRKWSGEGTRIVRHALYGELVLGDHILDLILLALVVLFAVSGYRQGFIVGVLSFVGFVGGGVLGAVIAPPIARAVVEGSAQQALLAIVIAFLAATLGQLIASSAGAVLRNRVTGDNARAVDAVGGSLVSAVSLLLVAWFIGTAVAGSPFGVLRKQVNSSTVLGAVDDVMPNTARGWFSSFKGFVGKTEFPQVFGGLGGESVVEVPAPDNDVLKTEELRRTQRSIVKIIGTAPQCQRRIEGTGFVYARERVMTNAHVVAGVRGYSQVVTMSGRPHRARVVVYDPKRDIAVLHVPGLPAPSLRFNGDAKSRDPAVVAGFPRGRPFTAVAARIRAKQRAEGPDIYHSGQVTREIYAIRGAVKAGNSGGPLLAADGTVYGVIFAAALDDRETGYALTAHEVAGDAQAGQNATEAVDTQTCSE</sequence>
<dbReference type="InterPro" id="IPR047680">
    <property type="entry name" value="MarP-like"/>
</dbReference>
<name>A0ABR7M152_9ACTN</name>
<dbReference type="InterPro" id="IPR001940">
    <property type="entry name" value="Peptidase_S1C"/>
</dbReference>
<dbReference type="SUPFAM" id="SSF50494">
    <property type="entry name" value="Trypsin-like serine proteases"/>
    <property type="match status" value="1"/>
</dbReference>
<dbReference type="PRINTS" id="PR00834">
    <property type="entry name" value="PROTEASES2C"/>
</dbReference>
<feature type="transmembrane region" description="Helical" evidence="5">
    <location>
        <begin position="56"/>
        <end position="80"/>
    </location>
</feature>
<feature type="transmembrane region" description="Helical" evidence="5">
    <location>
        <begin position="129"/>
        <end position="149"/>
    </location>
</feature>
<dbReference type="PANTHER" id="PTHR43019">
    <property type="entry name" value="SERINE ENDOPROTEASE DEGS"/>
    <property type="match status" value="1"/>
</dbReference>
<dbReference type="GO" id="GO:0006508">
    <property type="term" value="P:proteolysis"/>
    <property type="evidence" value="ECO:0007669"/>
    <property type="project" value="UniProtKB-KW"/>
</dbReference>
<evidence type="ECO:0000313" key="7">
    <source>
        <dbReference type="Proteomes" id="UP000805614"/>
    </source>
</evidence>
<keyword evidence="3 5" id="KW-1133">Transmembrane helix</keyword>
<keyword evidence="6" id="KW-0378">Hydrolase</keyword>
<evidence type="ECO:0000313" key="6">
    <source>
        <dbReference type="EMBL" id="MBC6470855.1"/>
    </source>
</evidence>
<dbReference type="Pfam" id="PF13365">
    <property type="entry name" value="Trypsin_2"/>
    <property type="match status" value="1"/>
</dbReference>
<keyword evidence="2 5" id="KW-0812">Transmembrane</keyword>
<feature type="transmembrane region" description="Helical" evidence="5">
    <location>
        <begin position="92"/>
        <end position="117"/>
    </location>
</feature>
<dbReference type="EMBL" id="JABVEC010000050">
    <property type="protein sequence ID" value="MBC6470855.1"/>
    <property type="molecule type" value="Genomic_DNA"/>
</dbReference>
<keyword evidence="6" id="KW-0645">Protease</keyword>